<dbReference type="STRING" id="1263082.A0A068SBR7"/>
<dbReference type="InterPro" id="IPR036866">
    <property type="entry name" value="RibonucZ/Hydroxyglut_hydro"/>
</dbReference>
<comment type="subcellular location">
    <subcellularLocation>
        <location evidence="1">Nucleus</location>
    </subcellularLocation>
</comment>
<dbReference type="Gene3D" id="3.60.15.10">
    <property type="entry name" value="Ribonuclease Z/Hydroxyacylglutathione hydrolase-like"/>
    <property type="match status" value="1"/>
</dbReference>
<dbReference type="Proteomes" id="UP000027586">
    <property type="component" value="Unassembled WGS sequence"/>
</dbReference>
<name>A0A068SBR7_9FUNG</name>
<reference evidence="4" key="1">
    <citation type="submission" date="2013-08" db="EMBL/GenBank/DDBJ databases">
        <title>Gene expansion shapes genome architecture in the human pathogen Lichtheimia corymbifera: an evolutionary genomics analysis in the ancient terrestrial Mucorales (Mucoromycotina).</title>
        <authorList>
            <person name="Schwartze V.U."/>
            <person name="Winter S."/>
            <person name="Shelest E."/>
            <person name="Marcet-Houben M."/>
            <person name="Horn F."/>
            <person name="Wehner S."/>
            <person name="Hoffmann K."/>
            <person name="Riege K."/>
            <person name="Sammeth M."/>
            <person name="Nowrousian M."/>
            <person name="Valiante V."/>
            <person name="Linde J."/>
            <person name="Jacobsen I.D."/>
            <person name="Marz M."/>
            <person name="Brakhage A.A."/>
            <person name="Gabaldon T."/>
            <person name="Bocker S."/>
            <person name="Voigt K."/>
        </authorList>
    </citation>
    <scope>NUCLEOTIDE SEQUENCE [LARGE SCALE GENOMIC DNA]</scope>
    <source>
        <strain evidence="4">FSU 9682</strain>
    </source>
</reference>
<dbReference type="InterPro" id="IPR027074">
    <property type="entry name" value="Integrator_9su"/>
</dbReference>
<dbReference type="InterPro" id="IPR001279">
    <property type="entry name" value="Metallo-B-lactamas"/>
</dbReference>
<sequence>MKIQCLDFANGSSKTFLLRTHQNTILFNCPLESRLLEELRGSSRPPSLSQSSSSSRQAPVLGSILSTFTNAHSKRLLDMEYTAAQSQAESISVFRTANLDLVDISNIDVVIIANSDMMLGLPFLTEYLGYKGRIYATAPSIEFARQRMEELIAYHGTSGTYTQPGSSIGSMPTGTVAEGWRFLYTMNNVRACLDKVQSVGYLQEISLFSALKFTAHSSGYALGAANWVLEASERKIALLSTSSAVPDRHPQPFDPSAFNNANVILVSDTRSEIPGDRVDLLHIRERIKARAGSALHTRQNLLFPISTTRALFDILEDLRIYFSAMGLEASTDAGFPHIYVLSPVSKMSLEYANICGEWMTPDHHVNLYEAVAPLGYAKLVKSGVLKAIKSVASTPNVKYDLEEPCIMFAGDYTCLARGPIASLLRNGSKNSNTLCVITEKDTPTLSDIAMPMETIIYDPRMSLLDMASSIITHNQAIPPQHIIIPSALESMEVKKELEQILGSHIHVYSPGEILNIELDRPWEKLMITEELSSDICLEPFPLNNSIACAGVMGEVVLFNNRLELRPVTSYFDQNFGRE</sequence>
<evidence type="ECO:0000256" key="2">
    <source>
        <dbReference type="ARBA" id="ARBA00023242"/>
    </source>
</evidence>
<organism evidence="4 5">
    <name type="scientific">Lichtheimia corymbifera JMRC:FSU:9682</name>
    <dbReference type="NCBI Taxonomy" id="1263082"/>
    <lineage>
        <taxon>Eukaryota</taxon>
        <taxon>Fungi</taxon>
        <taxon>Fungi incertae sedis</taxon>
        <taxon>Mucoromycota</taxon>
        <taxon>Mucoromycotina</taxon>
        <taxon>Mucoromycetes</taxon>
        <taxon>Mucorales</taxon>
        <taxon>Lichtheimiaceae</taxon>
        <taxon>Lichtheimia</taxon>
    </lineage>
</organism>
<evidence type="ECO:0000259" key="3">
    <source>
        <dbReference type="Pfam" id="PF16661"/>
    </source>
</evidence>
<dbReference type="EMBL" id="CBTN010000074">
    <property type="protein sequence ID" value="CDH59734.1"/>
    <property type="molecule type" value="Genomic_DNA"/>
</dbReference>
<gene>
    <name evidence="4" type="ORF">LCOR_10540.1</name>
</gene>
<dbReference type="Pfam" id="PF16661">
    <property type="entry name" value="Lactamase_B_6"/>
    <property type="match status" value="1"/>
</dbReference>
<dbReference type="GO" id="GO:0032039">
    <property type="term" value="C:integrator complex"/>
    <property type="evidence" value="ECO:0007669"/>
    <property type="project" value="InterPro"/>
</dbReference>
<accession>A0A068SBR7</accession>
<feature type="domain" description="Metallo-beta-lactamase" evidence="3">
    <location>
        <begin position="104"/>
        <end position="237"/>
    </location>
</feature>
<dbReference type="PANTHER" id="PTHR46094">
    <property type="entry name" value="INTEGRATOR COMPLEX SUBUNIT 9"/>
    <property type="match status" value="1"/>
</dbReference>
<dbReference type="OrthoDB" id="5600060at2759"/>
<evidence type="ECO:0000313" key="5">
    <source>
        <dbReference type="Proteomes" id="UP000027586"/>
    </source>
</evidence>
<proteinExistence type="predicted"/>
<evidence type="ECO:0000256" key="1">
    <source>
        <dbReference type="ARBA" id="ARBA00004123"/>
    </source>
</evidence>
<dbReference type="AlphaFoldDB" id="A0A068SBR7"/>
<dbReference type="SUPFAM" id="SSF56281">
    <property type="entry name" value="Metallo-hydrolase/oxidoreductase"/>
    <property type="match status" value="1"/>
</dbReference>
<dbReference type="GO" id="GO:0034472">
    <property type="term" value="P:snRNA 3'-end processing"/>
    <property type="evidence" value="ECO:0007669"/>
    <property type="project" value="TreeGrafter"/>
</dbReference>
<dbReference type="PANTHER" id="PTHR46094:SF1">
    <property type="entry name" value="INTEGRATOR COMPLEX SUBUNIT 9"/>
    <property type="match status" value="1"/>
</dbReference>
<dbReference type="VEuPathDB" id="FungiDB:LCOR_10540.1"/>
<protein>
    <submittedName>
        <fullName evidence="4">Integrator complex subunit 9</fullName>
    </submittedName>
</protein>
<keyword evidence="5" id="KW-1185">Reference proteome</keyword>
<keyword evidence="2" id="KW-0539">Nucleus</keyword>
<comment type="caution">
    <text evidence="4">The sequence shown here is derived from an EMBL/GenBank/DDBJ whole genome shotgun (WGS) entry which is preliminary data.</text>
</comment>
<evidence type="ECO:0000313" key="4">
    <source>
        <dbReference type="EMBL" id="CDH59734.1"/>
    </source>
</evidence>